<dbReference type="STRING" id="195883.A0A482WMU4"/>
<comment type="caution">
    <text evidence="3">The sequence shown here is derived from an EMBL/GenBank/DDBJ whole genome shotgun (WGS) entry which is preliminary data.</text>
</comment>
<dbReference type="PANTHER" id="PTHR15665:SF1">
    <property type="entry name" value="PROTEIN ASTEROID HOMOLOG 1"/>
    <property type="match status" value="1"/>
</dbReference>
<feature type="compositionally biased region" description="Basic and acidic residues" evidence="2">
    <location>
        <begin position="676"/>
        <end position="687"/>
    </location>
</feature>
<evidence type="ECO:0000256" key="2">
    <source>
        <dbReference type="SAM" id="MobiDB-lite"/>
    </source>
</evidence>
<evidence type="ECO:0008006" key="5">
    <source>
        <dbReference type="Google" id="ProtNLM"/>
    </source>
</evidence>
<gene>
    <name evidence="3" type="ORF">LSTR_LSTR007840</name>
</gene>
<proteinExistence type="inferred from homology"/>
<protein>
    <recommendedName>
        <fullName evidence="5">Asteroid domain-containing protein</fullName>
    </recommendedName>
</protein>
<evidence type="ECO:0000256" key="1">
    <source>
        <dbReference type="ARBA" id="ARBA00007398"/>
    </source>
</evidence>
<dbReference type="InterPro" id="IPR026832">
    <property type="entry name" value="Asteroid"/>
</dbReference>
<dbReference type="Proteomes" id="UP000291343">
    <property type="component" value="Unassembled WGS sequence"/>
</dbReference>
<name>A0A482WMU4_LAOST</name>
<organism evidence="3 4">
    <name type="scientific">Laodelphax striatellus</name>
    <name type="common">Small brown planthopper</name>
    <name type="synonym">Delphax striatella</name>
    <dbReference type="NCBI Taxonomy" id="195883"/>
    <lineage>
        <taxon>Eukaryota</taxon>
        <taxon>Metazoa</taxon>
        <taxon>Ecdysozoa</taxon>
        <taxon>Arthropoda</taxon>
        <taxon>Hexapoda</taxon>
        <taxon>Insecta</taxon>
        <taxon>Pterygota</taxon>
        <taxon>Neoptera</taxon>
        <taxon>Paraneoptera</taxon>
        <taxon>Hemiptera</taxon>
        <taxon>Auchenorrhyncha</taxon>
        <taxon>Fulgoroidea</taxon>
        <taxon>Delphacidae</taxon>
        <taxon>Criomorphinae</taxon>
        <taxon>Laodelphax</taxon>
    </lineage>
</organism>
<dbReference type="InterPro" id="IPR029060">
    <property type="entry name" value="PIN-like_dom_sf"/>
</dbReference>
<dbReference type="SUPFAM" id="SSF88723">
    <property type="entry name" value="PIN domain-like"/>
    <property type="match status" value="1"/>
</dbReference>
<accession>A0A482WMU4</accession>
<feature type="region of interest" description="Disordered" evidence="2">
    <location>
        <begin position="660"/>
        <end position="687"/>
    </location>
</feature>
<dbReference type="InParanoid" id="A0A482WMU4"/>
<evidence type="ECO:0000313" key="4">
    <source>
        <dbReference type="Proteomes" id="UP000291343"/>
    </source>
</evidence>
<dbReference type="AlphaFoldDB" id="A0A482WMU4"/>
<dbReference type="PANTHER" id="PTHR15665">
    <property type="entry name" value="ASTEROID PROTEIN"/>
    <property type="match status" value="1"/>
</dbReference>
<reference evidence="3 4" key="1">
    <citation type="journal article" date="2017" name="Gigascience">
        <title>Genome sequence of the small brown planthopper, Laodelphax striatellus.</title>
        <authorList>
            <person name="Zhu J."/>
            <person name="Jiang F."/>
            <person name="Wang X."/>
            <person name="Yang P."/>
            <person name="Bao Y."/>
            <person name="Zhao W."/>
            <person name="Wang W."/>
            <person name="Lu H."/>
            <person name="Wang Q."/>
            <person name="Cui N."/>
            <person name="Li J."/>
            <person name="Chen X."/>
            <person name="Luo L."/>
            <person name="Yu J."/>
            <person name="Kang L."/>
            <person name="Cui F."/>
        </authorList>
    </citation>
    <scope>NUCLEOTIDE SEQUENCE [LARGE SCALE GENOMIC DNA]</scope>
    <source>
        <strain evidence="3">Lst14</strain>
    </source>
</reference>
<sequence length="687" mass="77890">MGVRGLTTFISNNDGYMEGYELHDTFVIIDGNSLKCQLFILYGVKECIAFGGDYDRYAHHVKEFFQMLSKCNVKCVVIFDGGMEEKKVKTILKRFNDKIAEIEQVTPASSSTPVVFPILLGKVFREVLSEIGVPMVQCDFEADQEIAALGLKYNCPIISNDSDFFISGVQYIPIPTIEQKIYVSKYASNQFFMPCKIFRIENLLNRHPGLNISLLPLLSALSGNDYMDVSLFRKFYLQLDIGDRYPACLRVARVIEWLSRVGRLDSALHKVLNTVEKSSQRLVLGKIEETIKSYNCKTLTVESYLPPISPCSSSSKLHNETTNQMLGNPQNISQVKSNAGSKLPNWLLDRSRKCLINSTVIDILTLQTCIPPPQIEDRSLKPCDEVGIPLIRALIKIIHGDHNVKVNYWARKHKHNSIENYPLEPLNSIDLPKLKNIPGQSLESRRNTLLGLLFVPADFPIHIFPEEWKLYLCTIFYWIKITITPLISGAHVKSLILCLIALNIIDSKLGFVRDMSQFLKSYGAKLNRPTISPAKPHAALKDLLSDVDVNDCIVCFDSLFKYHKLNENLKSQASLFSFPIIHAFAQFQCCLRYAMMINSILIFPFEQCIVHKLYSGTFIFNVCTALSAHRNDEELVHKLLSKSPKLLQVFKTLVSCLPSPSSSIAVPSKRSRRRRSGSENEKIDEWF</sequence>
<comment type="similarity">
    <text evidence="1">Belongs to the asteroid family.</text>
</comment>
<dbReference type="EMBL" id="QKKF02030383">
    <property type="protein sequence ID" value="RZF34788.1"/>
    <property type="molecule type" value="Genomic_DNA"/>
</dbReference>
<dbReference type="FunCoup" id="A0A482WMU4">
    <property type="interactions" value="598"/>
</dbReference>
<evidence type="ECO:0000313" key="3">
    <source>
        <dbReference type="EMBL" id="RZF34788.1"/>
    </source>
</evidence>
<keyword evidence="4" id="KW-1185">Reference proteome</keyword>
<dbReference type="OrthoDB" id="25987at2759"/>
<dbReference type="Gene3D" id="3.40.50.1010">
    <property type="entry name" value="5'-nuclease"/>
    <property type="match status" value="1"/>
</dbReference>